<proteinExistence type="predicted"/>
<sequence>MTIQAVGVLALAIGLAGFFFDASFILYAFFCATLLGSAAAFVLTSLGGTNISPAHLLLGFLAVKLIADRLVLQRIAEGIAPGRPGFWLLLTVVYSAISAFFLPRLFAGETFVIAVRAVDSFNFPLAPTMANLTQSIYLIADFICFILIYGYARDTTGRLTVGNAAVCCVILNLIFAGLDLATYATGTTELLAFIRNANYALLSETELAGSKRIVGSFIEASAFGAATLGYFAFATKLWLLGVRPRLMFTLSLLSLCALIFSTSSTATVGLAAMLLFSYSEILFVVMRRPLTSQMFFFLIGAPIVFAILGCAIALNEEASAYVYNLLDTTVFSKLSSSSGEERSSWNVQAWQVFVDTFGFGAGNGSMRTSSFPLAVIANLGVIGAGLFALFFAGIFFGGNNTGAHDSLEGAYRQAAKSACIAWLITATISGSLTDLGMPFFAFAAIAWKDSASAGFVRSQVVRGRRILRSS</sequence>
<feature type="transmembrane region" description="Helical" evidence="1">
    <location>
        <begin position="135"/>
        <end position="152"/>
    </location>
</feature>
<dbReference type="Proteomes" id="UP000189796">
    <property type="component" value="Chromosome I"/>
</dbReference>
<feature type="transmembrane region" description="Helical" evidence="1">
    <location>
        <begin position="164"/>
        <end position="184"/>
    </location>
</feature>
<feature type="transmembrane region" description="Helical" evidence="1">
    <location>
        <begin position="373"/>
        <end position="398"/>
    </location>
</feature>
<feature type="transmembrane region" description="Helical" evidence="1">
    <location>
        <begin position="84"/>
        <end position="102"/>
    </location>
</feature>
<feature type="transmembrane region" description="Helical" evidence="1">
    <location>
        <begin position="213"/>
        <end position="233"/>
    </location>
</feature>
<dbReference type="OrthoDB" id="7010242at2"/>
<gene>
    <name evidence="2" type="ORF">SAMN05443248_1053</name>
</gene>
<keyword evidence="1" id="KW-0812">Transmembrane</keyword>
<keyword evidence="1" id="KW-1133">Transmembrane helix</keyword>
<keyword evidence="1" id="KW-0472">Membrane</keyword>
<dbReference type="RefSeq" id="WP_154072020.1">
    <property type="nucleotide sequence ID" value="NZ_LT670817.1"/>
</dbReference>
<name>A0A1M5IMN0_9BRAD</name>
<feature type="transmembrane region" description="Helical" evidence="1">
    <location>
        <begin position="419"/>
        <end position="447"/>
    </location>
</feature>
<feature type="transmembrane region" description="Helical" evidence="1">
    <location>
        <begin position="295"/>
        <end position="314"/>
    </location>
</feature>
<dbReference type="AlphaFoldDB" id="A0A1M5IMN0"/>
<accession>A0A1M5IMN0</accession>
<evidence type="ECO:0008006" key="4">
    <source>
        <dbReference type="Google" id="ProtNLM"/>
    </source>
</evidence>
<evidence type="ECO:0000313" key="3">
    <source>
        <dbReference type="Proteomes" id="UP000189796"/>
    </source>
</evidence>
<reference evidence="2 3" key="1">
    <citation type="submission" date="2016-11" db="EMBL/GenBank/DDBJ databases">
        <authorList>
            <person name="Jaros S."/>
            <person name="Januszkiewicz K."/>
            <person name="Wedrychowicz H."/>
        </authorList>
    </citation>
    <scope>NUCLEOTIDE SEQUENCE [LARGE SCALE GENOMIC DNA]</scope>
    <source>
        <strain evidence="2 3">GAS138</strain>
    </source>
</reference>
<organism evidence="2 3">
    <name type="scientific">Bradyrhizobium erythrophlei</name>
    <dbReference type="NCBI Taxonomy" id="1437360"/>
    <lineage>
        <taxon>Bacteria</taxon>
        <taxon>Pseudomonadati</taxon>
        <taxon>Pseudomonadota</taxon>
        <taxon>Alphaproteobacteria</taxon>
        <taxon>Hyphomicrobiales</taxon>
        <taxon>Nitrobacteraceae</taxon>
        <taxon>Bradyrhizobium</taxon>
    </lineage>
</organism>
<dbReference type="EMBL" id="LT670817">
    <property type="protein sequence ID" value="SHG29614.1"/>
    <property type="molecule type" value="Genomic_DNA"/>
</dbReference>
<protein>
    <recommendedName>
        <fullName evidence="4">O-Antigen ligase</fullName>
    </recommendedName>
</protein>
<evidence type="ECO:0000256" key="1">
    <source>
        <dbReference type="SAM" id="Phobius"/>
    </source>
</evidence>
<evidence type="ECO:0000313" key="2">
    <source>
        <dbReference type="EMBL" id="SHG29614.1"/>
    </source>
</evidence>